<proteinExistence type="predicted"/>
<sequence length="147" mass="14627">MYKSAAVAASVGAMAAGAVGFAGPASAEELLPGMYNVVTSGATAPGMAAGNAPTAWTVRSCGSGCAQIIGDNALKWDARLSDGQWVAKVHRPDAVNCKNGTAAPGWSEFTLNADTLQGNIVSTSDGPACGSPSPIITGPIFVVMDLA</sequence>
<feature type="chain" id="PRO_5029802876" description="Secreted protein" evidence="1">
    <location>
        <begin position="28"/>
        <end position="147"/>
    </location>
</feature>
<evidence type="ECO:0000256" key="1">
    <source>
        <dbReference type="SAM" id="SignalP"/>
    </source>
</evidence>
<name>A0A7I9W0C1_MYCAG</name>
<organism evidence="2 3">
    <name type="scientific">Mycolicibacterium agri</name>
    <name type="common">Mycobacterium agri</name>
    <dbReference type="NCBI Taxonomy" id="36811"/>
    <lineage>
        <taxon>Bacteria</taxon>
        <taxon>Bacillati</taxon>
        <taxon>Actinomycetota</taxon>
        <taxon>Actinomycetes</taxon>
        <taxon>Mycobacteriales</taxon>
        <taxon>Mycobacteriaceae</taxon>
        <taxon>Mycolicibacterium</taxon>
    </lineage>
</organism>
<reference evidence="2 3" key="1">
    <citation type="journal article" date="2019" name="Emerg. Microbes Infect.">
        <title>Comprehensive subspecies identification of 175 nontuberculous mycobacteria species based on 7547 genomic profiles.</title>
        <authorList>
            <person name="Matsumoto Y."/>
            <person name="Kinjo T."/>
            <person name="Motooka D."/>
            <person name="Nabeya D."/>
            <person name="Jung N."/>
            <person name="Uechi K."/>
            <person name="Horii T."/>
            <person name="Iida T."/>
            <person name="Fujita J."/>
            <person name="Nakamura S."/>
        </authorList>
    </citation>
    <scope>NUCLEOTIDE SEQUENCE [LARGE SCALE GENOMIC DNA]</scope>
    <source>
        <strain evidence="2 3">JCM 6377</strain>
    </source>
</reference>
<accession>A0A7I9W0C1</accession>
<dbReference type="Proteomes" id="UP000465302">
    <property type="component" value="Unassembled WGS sequence"/>
</dbReference>
<dbReference type="EMBL" id="BLKS01000001">
    <property type="protein sequence ID" value="GFG50737.1"/>
    <property type="molecule type" value="Genomic_DNA"/>
</dbReference>
<evidence type="ECO:0008006" key="4">
    <source>
        <dbReference type="Google" id="ProtNLM"/>
    </source>
</evidence>
<keyword evidence="1" id="KW-0732">Signal</keyword>
<feature type="signal peptide" evidence="1">
    <location>
        <begin position="1"/>
        <end position="27"/>
    </location>
</feature>
<gene>
    <name evidence="2" type="ORF">MAGR_21780</name>
</gene>
<comment type="caution">
    <text evidence="2">The sequence shown here is derived from an EMBL/GenBank/DDBJ whole genome shotgun (WGS) entry which is preliminary data.</text>
</comment>
<evidence type="ECO:0000313" key="3">
    <source>
        <dbReference type="Proteomes" id="UP000465302"/>
    </source>
</evidence>
<protein>
    <recommendedName>
        <fullName evidence="4">Secreted protein</fullName>
    </recommendedName>
</protein>
<evidence type="ECO:0000313" key="2">
    <source>
        <dbReference type="EMBL" id="GFG50737.1"/>
    </source>
</evidence>
<dbReference type="AlphaFoldDB" id="A0A7I9W0C1"/>